<comment type="subcellular location">
    <subcellularLocation>
        <location evidence="1">Cell membrane</location>
        <topology evidence="1">Multi-pass membrane protein</topology>
    </subcellularLocation>
</comment>
<organism evidence="10 11">
    <name type="scientific">Falsiroseomonas tokyonensis</name>
    <dbReference type="NCBI Taxonomy" id="430521"/>
    <lineage>
        <taxon>Bacteria</taxon>
        <taxon>Pseudomonadati</taxon>
        <taxon>Pseudomonadota</taxon>
        <taxon>Alphaproteobacteria</taxon>
        <taxon>Acetobacterales</taxon>
        <taxon>Roseomonadaceae</taxon>
        <taxon>Falsiroseomonas</taxon>
    </lineage>
</organism>
<dbReference type="Pfam" id="PF13231">
    <property type="entry name" value="PMT_2"/>
    <property type="match status" value="1"/>
</dbReference>
<proteinExistence type="predicted"/>
<keyword evidence="4 10" id="KW-0808">Transferase</keyword>
<keyword evidence="6 8" id="KW-1133">Transmembrane helix</keyword>
<feature type="transmembrane region" description="Helical" evidence="8">
    <location>
        <begin position="360"/>
        <end position="379"/>
    </location>
</feature>
<keyword evidence="3 10" id="KW-0328">Glycosyltransferase</keyword>
<dbReference type="EC" id="2.4.-.-" evidence="10"/>
<comment type="caution">
    <text evidence="10">The sequence shown here is derived from an EMBL/GenBank/DDBJ whole genome shotgun (WGS) entry which is preliminary data.</text>
</comment>
<dbReference type="PANTHER" id="PTHR33908:SF11">
    <property type="entry name" value="MEMBRANE PROTEIN"/>
    <property type="match status" value="1"/>
</dbReference>
<dbReference type="RefSeq" id="WP_216836806.1">
    <property type="nucleotide sequence ID" value="NZ_JAFNJS010000003.1"/>
</dbReference>
<dbReference type="PANTHER" id="PTHR33908">
    <property type="entry name" value="MANNOSYLTRANSFERASE YKCB-RELATED"/>
    <property type="match status" value="1"/>
</dbReference>
<evidence type="ECO:0000256" key="5">
    <source>
        <dbReference type="ARBA" id="ARBA00022692"/>
    </source>
</evidence>
<feature type="transmembrane region" description="Helical" evidence="8">
    <location>
        <begin position="79"/>
        <end position="110"/>
    </location>
</feature>
<gene>
    <name evidence="10" type="ORF">ACFOD3_12565</name>
</gene>
<evidence type="ECO:0000256" key="6">
    <source>
        <dbReference type="ARBA" id="ARBA00022989"/>
    </source>
</evidence>
<evidence type="ECO:0000256" key="3">
    <source>
        <dbReference type="ARBA" id="ARBA00022676"/>
    </source>
</evidence>
<reference evidence="11" key="1">
    <citation type="journal article" date="2019" name="Int. J. Syst. Evol. Microbiol.">
        <title>The Global Catalogue of Microorganisms (GCM) 10K type strain sequencing project: providing services to taxonomists for standard genome sequencing and annotation.</title>
        <authorList>
            <consortium name="The Broad Institute Genomics Platform"/>
            <consortium name="The Broad Institute Genome Sequencing Center for Infectious Disease"/>
            <person name="Wu L."/>
            <person name="Ma J."/>
        </authorList>
    </citation>
    <scope>NUCLEOTIDE SEQUENCE [LARGE SCALE GENOMIC DNA]</scope>
    <source>
        <strain evidence="11">CGMCC 1.16855</strain>
    </source>
</reference>
<evidence type="ECO:0000259" key="9">
    <source>
        <dbReference type="Pfam" id="PF13231"/>
    </source>
</evidence>
<keyword evidence="5 8" id="KW-0812">Transmembrane</keyword>
<feature type="transmembrane region" description="Helical" evidence="8">
    <location>
        <begin position="278"/>
        <end position="299"/>
    </location>
</feature>
<evidence type="ECO:0000256" key="2">
    <source>
        <dbReference type="ARBA" id="ARBA00022475"/>
    </source>
</evidence>
<evidence type="ECO:0000313" key="11">
    <source>
        <dbReference type="Proteomes" id="UP001595420"/>
    </source>
</evidence>
<dbReference type="GO" id="GO:0016757">
    <property type="term" value="F:glycosyltransferase activity"/>
    <property type="evidence" value="ECO:0007669"/>
    <property type="project" value="UniProtKB-KW"/>
</dbReference>
<feature type="transmembrane region" description="Helical" evidence="8">
    <location>
        <begin position="334"/>
        <end position="353"/>
    </location>
</feature>
<feature type="transmembrane region" description="Helical" evidence="8">
    <location>
        <begin position="21"/>
        <end position="44"/>
    </location>
</feature>
<dbReference type="EMBL" id="JBHRSB010000003">
    <property type="protein sequence ID" value="MFC3000733.1"/>
    <property type="molecule type" value="Genomic_DNA"/>
</dbReference>
<feature type="domain" description="Glycosyltransferase RgtA/B/C/D-like" evidence="9">
    <location>
        <begin position="72"/>
        <end position="239"/>
    </location>
</feature>
<feature type="transmembrane region" description="Helical" evidence="8">
    <location>
        <begin position="146"/>
        <end position="164"/>
    </location>
</feature>
<dbReference type="InterPro" id="IPR050297">
    <property type="entry name" value="LipidA_mod_glycosyltrf_83"/>
</dbReference>
<evidence type="ECO:0000256" key="7">
    <source>
        <dbReference type="ARBA" id="ARBA00023136"/>
    </source>
</evidence>
<name>A0ABV7BVZ7_9PROT</name>
<protein>
    <submittedName>
        <fullName evidence="10">ArnT family glycosyltransferase</fullName>
        <ecNumber evidence="10">2.4.-.-</ecNumber>
    </submittedName>
</protein>
<keyword evidence="2" id="KW-1003">Cell membrane</keyword>
<evidence type="ECO:0000313" key="10">
    <source>
        <dbReference type="EMBL" id="MFC3000733.1"/>
    </source>
</evidence>
<accession>A0ABV7BVZ7</accession>
<keyword evidence="11" id="KW-1185">Reference proteome</keyword>
<dbReference type="InterPro" id="IPR038731">
    <property type="entry name" value="RgtA/B/C-like"/>
</dbReference>
<evidence type="ECO:0000256" key="4">
    <source>
        <dbReference type="ARBA" id="ARBA00022679"/>
    </source>
</evidence>
<evidence type="ECO:0000256" key="8">
    <source>
        <dbReference type="SAM" id="Phobius"/>
    </source>
</evidence>
<sequence length="524" mass="55671">MPDGQSLFVTTRPAMRPWMDVACILLIMAAAVLLRLTSFVPAVVDTDEGLYMVQAREWLQGGWPLVAAWDMHPIGAPAMFALAFLAFGVSVEAVRLLGLLCVIATGCALFGAARVAGAPRSVGTAAAIIYAGHTLLLSGLCTNTELLIAPFVTTAMAIAIHGAARALGPAPRAPGWGALVAMGLLVGWALVVKQVAVPAGCLAFAVLLGPALWRRLLPWRRALAMAAAYAALCATPFLAFLLVYWAQGWLADYLDGSILAPFRYSMERIEPAEAARRIGAAAVQLTLVFLAALVALALWRPRRTMALLVAVALAWFGIASLAIAGPGFFFEHYFLLWLPSLSLLGAVGAWHLARLVARPGLARPVLAGMVLVLALQGWVPEMQERLERGPGLMHRDPVREVAAAVAAAAGPGGDAFIANYHTSVYVIAGVRIATRFPFPPHLTGFFEDLSDTSTHAELERVLAARPRVIVVDRAWMQTMRPAASAQVLAAVEASYELAATVAERRGPVEIYRLRAPGETGSAGS</sequence>
<evidence type="ECO:0000256" key="1">
    <source>
        <dbReference type="ARBA" id="ARBA00004651"/>
    </source>
</evidence>
<feature type="transmembrane region" description="Helical" evidence="8">
    <location>
        <begin position="196"/>
        <end position="213"/>
    </location>
</feature>
<feature type="transmembrane region" description="Helical" evidence="8">
    <location>
        <begin position="306"/>
        <end position="328"/>
    </location>
</feature>
<feature type="transmembrane region" description="Helical" evidence="8">
    <location>
        <begin position="173"/>
        <end position="190"/>
    </location>
</feature>
<dbReference type="Proteomes" id="UP001595420">
    <property type="component" value="Unassembled WGS sequence"/>
</dbReference>
<feature type="transmembrane region" description="Helical" evidence="8">
    <location>
        <begin position="225"/>
        <end position="246"/>
    </location>
</feature>
<keyword evidence="7 8" id="KW-0472">Membrane</keyword>